<dbReference type="GO" id="GO:0016491">
    <property type="term" value="F:oxidoreductase activity"/>
    <property type="evidence" value="ECO:0007669"/>
    <property type="project" value="UniProtKB-KW"/>
</dbReference>
<gene>
    <name evidence="7" type="ORF">THAR02_08892</name>
</gene>
<protein>
    <submittedName>
        <fullName evidence="7">FAD binding domain-containing protein</fullName>
    </submittedName>
</protein>
<dbReference type="Gene3D" id="3.30.465.10">
    <property type="match status" value="1"/>
</dbReference>
<dbReference type="PROSITE" id="PS51387">
    <property type="entry name" value="FAD_PCMH"/>
    <property type="match status" value="1"/>
</dbReference>
<proteinExistence type="inferred from homology"/>
<feature type="domain" description="FAD-binding PCMH-type" evidence="6">
    <location>
        <begin position="72"/>
        <end position="245"/>
    </location>
</feature>
<evidence type="ECO:0000256" key="5">
    <source>
        <dbReference type="SAM" id="SignalP"/>
    </source>
</evidence>
<reference evidence="8" key="1">
    <citation type="journal article" date="2015" name="Genome Announc.">
        <title>Draft whole-genome sequence of the biocontrol agent Trichoderma harzianum T6776.</title>
        <authorList>
            <person name="Baroncelli R."/>
            <person name="Piaggeschi G."/>
            <person name="Fiorini L."/>
            <person name="Bertolini E."/>
            <person name="Zapparata A."/>
            <person name="Pe M.E."/>
            <person name="Sarrocco S."/>
            <person name="Vannacci G."/>
        </authorList>
    </citation>
    <scope>NUCLEOTIDE SEQUENCE [LARGE SCALE GENOMIC DNA]</scope>
    <source>
        <strain evidence="8">T6776</strain>
    </source>
</reference>
<organism evidence="7 8">
    <name type="scientific">Trichoderma harzianum</name>
    <name type="common">Hypocrea lixii</name>
    <dbReference type="NCBI Taxonomy" id="5544"/>
    <lineage>
        <taxon>Eukaryota</taxon>
        <taxon>Fungi</taxon>
        <taxon>Dikarya</taxon>
        <taxon>Ascomycota</taxon>
        <taxon>Pezizomycotina</taxon>
        <taxon>Sordariomycetes</taxon>
        <taxon>Hypocreomycetidae</taxon>
        <taxon>Hypocreales</taxon>
        <taxon>Hypocreaceae</taxon>
        <taxon>Trichoderma</taxon>
    </lineage>
</organism>
<dbReference type="InterPro" id="IPR016166">
    <property type="entry name" value="FAD-bd_PCMH"/>
</dbReference>
<keyword evidence="2" id="KW-0285">Flavoprotein</keyword>
<name>A0A0F9X2V3_TRIHA</name>
<keyword evidence="3" id="KW-0274">FAD</keyword>
<dbReference type="InterPro" id="IPR050416">
    <property type="entry name" value="FAD-linked_Oxidoreductase"/>
</dbReference>
<dbReference type="PANTHER" id="PTHR42973">
    <property type="entry name" value="BINDING OXIDOREDUCTASE, PUTATIVE (AFU_ORTHOLOGUE AFUA_1G17690)-RELATED"/>
    <property type="match status" value="1"/>
</dbReference>
<dbReference type="PANTHER" id="PTHR42973:SF54">
    <property type="entry name" value="FAD-BINDING PCMH-TYPE DOMAIN-CONTAINING PROTEIN"/>
    <property type="match status" value="1"/>
</dbReference>
<dbReference type="Proteomes" id="UP000034112">
    <property type="component" value="Unassembled WGS sequence"/>
</dbReference>
<evidence type="ECO:0000313" key="8">
    <source>
        <dbReference type="Proteomes" id="UP000034112"/>
    </source>
</evidence>
<comment type="similarity">
    <text evidence="1">Belongs to the oxygen-dependent FAD-linked oxidoreductase family.</text>
</comment>
<keyword evidence="4" id="KW-0560">Oxidoreductase</keyword>
<evidence type="ECO:0000313" key="7">
    <source>
        <dbReference type="EMBL" id="KKO98999.1"/>
    </source>
</evidence>
<evidence type="ECO:0000256" key="1">
    <source>
        <dbReference type="ARBA" id="ARBA00005466"/>
    </source>
</evidence>
<dbReference type="InterPro" id="IPR006094">
    <property type="entry name" value="Oxid_FAD_bind_N"/>
</dbReference>
<evidence type="ECO:0000256" key="2">
    <source>
        <dbReference type="ARBA" id="ARBA00022630"/>
    </source>
</evidence>
<dbReference type="InterPro" id="IPR016169">
    <property type="entry name" value="FAD-bd_PCMH_sub2"/>
</dbReference>
<evidence type="ECO:0000256" key="3">
    <source>
        <dbReference type="ARBA" id="ARBA00022827"/>
    </source>
</evidence>
<dbReference type="AlphaFoldDB" id="A0A0F9X2V3"/>
<dbReference type="OMA" id="IRTKYDP"/>
<accession>A0A0F9X2V3</accession>
<feature type="signal peptide" evidence="5">
    <location>
        <begin position="1"/>
        <end position="20"/>
    </location>
</feature>
<dbReference type="SUPFAM" id="SSF56176">
    <property type="entry name" value="FAD-binding/transporter-associated domain-like"/>
    <property type="match status" value="1"/>
</dbReference>
<comment type="caution">
    <text evidence="7">The sequence shown here is derived from an EMBL/GenBank/DDBJ whole genome shotgun (WGS) entry which is preliminary data.</text>
</comment>
<feature type="chain" id="PRO_5002529960" evidence="5">
    <location>
        <begin position="21"/>
        <end position="510"/>
    </location>
</feature>
<evidence type="ECO:0000256" key="4">
    <source>
        <dbReference type="ARBA" id="ARBA00023002"/>
    </source>
</evidence>
<sequence length="510" mass="54652">MGRVFLLAACLLACAVPHHGACAAATGPVSAIAGSQKIACKLLSLTHPDHTFFEGSDNYKYETQTQYWSSTAYNTPACVFVPQNAQQLSFAVTTLTLTSTKFAVRSGGHMPVQGYNSISSSGVLLSNSNLSTLALSHDHATVSVGPAYRWRDVYSYLQPYNLTAVGGRVGHVGVAGLLLGGGISFHSSQYGFAADNVVAYETVLSSGLIVVAKADNAYSDLYWALKGGGNSFAIVTRFDLRTVPSPGVWIGIAQYNETDKDKYLDAVYNFGKYGSADSKAAIIPTIVGYPSVGMIAYAASRFYDSLTNSPTVFENFTSLKTVADQYAFGALATYISAVDALQPNGLRQDFRVASFMVNREGLSTVHDTFFGNANSQLADIAGLTASITFQPVTKGFIENGRSRGGSNPQGVDANNAPYFWIVQNLSWQNTGDDDTVRAFAKATIAKIEGTITSHGVAGGYLYMNDAGDGQPVFQSYPSANLRRLKDIRTKYDPFRIYTNLLVGGWKALDA</sequence>
<dbReference type="Pfam" id="PF01565">
    <property type="entry name" value="FAD_binding_4"/>
    <property type="match status" value="1"/>
</dbReference>
<keyword evidence="5" id="KW-0732">Signal</keyword>
<dbReference type="InterPro" id="IPR036318">
    <property type="entry name" value="FAD-bd_PCMH-like_sf"/>
</dbReference>
<dbReference type="EMBL" id="JOKZ01000365">
    <property type="protein sequence ID" value="KKO98999.1"/>
    <property type="molecule type" value="Genomic_DNA"/>
</dbReference>
<dbReference type="GO" id="GO:0071949">
    <property type="term" value="F:FAD binding"/>
    <property type="evidence" value="ECO:0007669"/>
    <property type="project" value="InterPro"/>
</dbReference>
<dbReference type="OrthoDB" id="2151789at2759"/>
<evidence type="ECO:0000259" key="6">
    <source>
        <dbReference type="PROSITE" id="PS51387"/>
    </source>
</evidence>